<accession>A0A6A4FFB1</accession>
<evidence type="ECO:0000313" key="2">
    <source>
        <dbReference type="Proteomes" id="UP000434957"/>
    </source>
</evidence>
<sequence>MTLTAESTTAELTLQSGHDALDDALGLPRVGRRVARERI</sequence>
<evidence type="ECO:0000313" key="1">
    <source>
        <dbReference type="EMBL" id="KAE9347379.1"/>
    </source>
</evidence>
<gene>
    <name evidence="1" type="ORF">PR003_g6963</name>
</gene>
<comment type="caution">
    <text evidence="1">The sequence shown here is derived from an EMBL/GenBank/DDBJ whole genome shotgun (WGS) entry which is preliminary data.</text>
</comment>
<dbReference type="EMBL" id="QXFT01000319">
    <property type="protein sequence ID" value="KAE9347379.1"/>
    <property type="molecule type" value="Genomic_DNA"/>
</dbReference>
<dbReference type="Proteomes" id="UP000434957">
    <property type="component" value="Unassembled WGS sequence"/>
</dbReference>
<protein>
    <submittedName>
        <fullName evidence="1">Uncharacterized protein</fullName>
    </submittedName>
</protein>
<dbReference type="AlphaFoldDB" id="A0A6A4FFB1"/>
<keyword evidence="2" id="KW-1185">Reference proteome</keyword>
<organism evidence="1 2">
    <name type="scientific">Phytophthora rubi</name>
    <dbReference type="NCBI Taxonomy" id="129364"/>
    <lineage>
        <taxon>Eukaryota</taxon>
        <taxon>Sar</taxon>
        <taxon>Stramenopiles</taxon>
        <taxon>Oomycota</taxon>
        <taxon>Peronosporomycetes</taxon>
        <taxon>Peronosporales</taxon>
        <taxon>Peronosporaceae</taxon>
        <taxon>Phytophthora</taxon>
    </lineage>
</organism>
<proteinExistence type="predicted"/>
<name>A0A6A4FFB1_9STRA</name>
<reference evidence="1 2" key="1">
    <citation type="submission" date="2018-08" db="EMBL/GenBank/DDBJ databases">
        <title>Genomic investigation of the strawberry pathogen Phytophthora fragariae indicates pathogenicity is determined by transcriptional variation in three key races.</title>
        <authorList>
            <person name="Adams T.M."/>
            <person name="Armitage A.D."/>
            <person name="Sobczyk M.K."/>
            <person name="Bates H.J."/>
            <person name="Dunwell J.M."/>
            <person name="Nellist C.F."/>
            <person name="Harrison R.J."/>
        </authorList>
    </citation>
    <scope>NUCLEOTIDE SEQUENCE [LARGE SCALE GENOMIC DNA]</scope>
    <source>
        <strain evidence="1 2">SCRP333</strain>
    </source>
</reference>